<keyword evidence="3" id="KW-0408">Iron</keyword>
<name>A0ABU7K034_9NOCA</name>
<evidence type="ECO:0000313" key="4">
    <source>
        <dbReference type="EMBL" id="MEE2035407.1"/>
    </source>
</evidence>
<organism evidence="4 5">
    <name type="scientific">Rhodococcus chondri</name>
    <dbReference type="NCBI Taxonomy" id="3065941"/>
    <lineage>
        <taxon>Bacteria</taxon>
        <taxon>Bacillati</taxon>
        <taxon>Actinomycetota</taxon>
        <taxon>Actinomycetes</taxon>
        <taxon>Mycobacteriales</taxon>
        <taxon>Nocardiaceae</taxon>
        <taxon>Rhodococcus</taxon>
    </lineage>
</organism>
<dbReference type="EMBL" id="JAUZMZ010000306">
    <property type="protein sequence ID" value="MEE2035407.1"/>
    <property type="molecule type" value="Genomic_DNA"/>
</dbReference>
<evidence type="ECO:0000256" key="1">
    <source>
        <dbReference type="ARBA" id="ARBA00022617"/>
    </source>
</evidence>
<accession>A0ABU7K034</accession>
<dbReference type="PANTHER" id="PTHR10720">
    <property type="entry name" value="HEME OXYGENASE"/>
    <property type="match status" value="1"/>
</dbReference>
<dbReference type="RefSeq" id="WP_330154723.1">
    <property type="nucleotide sequence ID" value="NZ_JAUZMZ010000306.1"/>
</dbReference>
<keyword evidence="2" id="KW-0479">Metal-binding</keyword>
<dbReference type="InterPro" id="IPR016084">
    <property type="entry name" value="Haem_Oase-like_multi-hlx"/>
</dbReference>
<proteinExistence type="predicted"/>
<dbReference type="PANTHER" id="PTHR10720:SF0">
    <property type="entry name" value="HEME OXYGENASE"/>
    <property type="match status" value="1"/>
</dbReference>
<protein>
    <submittedName>
        <fullName evidence="4">Biliverdin-producing heme oxygenase</fullName>
    </submittedName>
</protein>
<sequence>AERIRTETQRTHNDTENSVFVAELLDGNLSAEGHVALIAQSWFIYDSLERVGRSYTGDPVVGPFLTDDLLRTPALEADLDYLIGADRRTTITPLRATVAYVERLEQVAAASPEAFLAHHYLRYLGDLSGGRIIRRKLERAYGYDRDGLRFYIFDEIPKPKPFKDSYRAKLDAAPLDPEQQQRTIDEANLVFRLNGALFDELAADLDRFRVLA</sequence>
<dbReference type="InterPro" id="IPR016053">
    <property type="entry name" value="Haem_Oase-like"/>
</dbReference>
<dbReference type="InterPro" id="IPR002051">
    <property type="entry name" value="Haem_Oase"/>
</dbReference>
<keyword evidence="5" id="KW-1185">Reference proteome</keyword>
<dbReference type="PIRSF" id="PIRSF000343">
    <property type="entry name" value="Haem_Oase"/>
    <property type="match status" value="1"/>
</dbReference>
<dbReference type="CDD" id="cd19165">
    <property type="entry name" value="HemeO"/>
    <property type="match status" value="1"/>
</dbReference>
<gene>
    <name evidence="4" type="ORF">Q8814_25425</name>
</gene>
<feature type="non-terminal residue" evidence="4">
    <location>
        <position position="1"/>
    </location>
</feature>
<dbReference type="Pfam" id="PF01126">
    <property type="entry name" value="Heme_oxygenase"/>
    <property type="match status" value="1"/>
</dbReference>
<comment type="caution">
    <text evidence="4">The sequence shown here is derived from an EMBL/GenBank/DDBJ whole genome shotgun (WGS) entry which is preliminary data.</text>
</comment>
<dbReference type="SUPFAM" id="SSF48613">
    <property type="entry name" value="Heme oxygenase-like"/>
    <property type="match status" value="1"/>
</dbReference>
<dbReference type="Proteomes" id="UP001331936">
    <property type="component" value="Unassembled WGS sequence"/>
</dbReference>
<evidence type="ECO:0000256" key="2">
    <source>
        <dbReference type="ARBA" id="ARBA00022723"/>
    </source>
</evidence>
<reference evidence="4 5" key="1">
    <citation type="submission" date="2023-08" db="EMBL/GenBank/DDBJ databases">
        <authorList>
            <person name="Girao M."/>
            <person name="Carvalho M.F."/>
        </authorList>
    </citation>
    <scope>NUCLEOTIDE SEQUENCE [LARGE SCALE GENOMIC DNA]</scope>
    <source>
        <strain evidence="4 5">CC-R104</strain>
    </source>
</reference>
<dbReference type="PRINTS" id="PR00088">
    <property type="entry name" value="HAEMOXYGNASE"/>
</dbReference>
<evidence type="ECO:0000313" key="5">
    <source>
        <dbReference type="Proteomes" id="UP001331936"/>
    </source>
</evidence>
<evidence type="ECO:0000256" key="3">
    <source>
        <dbReference type="ARBA" id="ARBA00023004"/>
    </source>
</evidence>
<keyword evidence="1" id="KW-0349">Heme</keyword>
<dbReference type="Gene3D" id="1.20.910.10">
    <property type="entry name" value="Heme oxygenase-like"/>
    <property type="match status" value="1"/>
</dbReference>